<dbReference type="SUPFAM" id="SSF68906">
    <property type="entry name" value="SAP domain"/>
    <property type="match status" value="1"/>
</dbReference>
<proteinExistence type="inferred from homology"/>
<dbReference type="PANTHER" id="PTHR31879:SF2">
    <property type="entry name" value="DET1- AND DDB1-ASSOCIATED PROTEIN 1"/>
    <property type="match status" value="1"/>
</dbReference>
<dbReference type="InterPro" id="IPR036361">
    <property type="entry name" value="SAP_dom_sf"/>
</dbReference>
<dbReference type="GO" id="GO:0080008">
    <property type="term" value="C:Cul4-RING E3 ubiquitin ligase complex"/>
    <property type="evidence" value="ECO:0000318"/>
    <property type="project" value="GO_Central"/>
</dbReference>
<reference evidence="5" key="2">
    <citation type="submission" date="2025-08" db="UniProtKB">
        <authorList>
            <consortium name="RefSeq"/>
        </authorList>
    </citation>
    <scope>IDENTIFICATION</scope>
    <source>
        <tissue evidence="5">Leaf</tissue>
    </source>
</reference>
<dbReference type="Gene3D" id="1.10.720.30">
    <property type="entry name" value="SAP domain"/>
    <property type="match status" value="1"/>
</dbReference>
<dbReference type="PROSITE" id="PS50800">
    <property type="entry name" value="SAP"/>
    <property type="match status" value="1"/>
</dbReference>
<dbReference type="GO" id="GO:0032436">
    <property type="term" value="P:positive regulation of proteasomal ubiquitin-dependent protein catabolic process"/>
    <property type="evidence" value="ECO:0000318"/>
    <property type="project" value="GO_Central"/>
</dbReference>
<feature type="region of interest" description="Disordered" evidence="2">
    <location>
        <begin position="145"/>
        <end position="166"/>
    </location>
</feature>
<dbReference type="InterPro" id="IPR033575">
    <property type="entry name" value="DDA1-like"/>
</dbReference>
<organism evidence="4 5">
    <name type="scientific">Spinacia oleracea</name>
    <name type="common">Spinach</name>
    <dbReference type="NCBI Taxonomy" id="3562"/>
    <lineage>
        <taxon>Eukaryota</taxon>
        <taxon>Viridiplantae</taxon>
        <taxon>Streptophyta</taxon>
        <taxon>Embryophyta</taxon>
        <taxon>Tracheophyta</taxon>
        <taxon>Spermatophyta</taxon>
        <taxon>Magnoliopsida</taxon>
        <taxon>eudicotyledons</taxon>
        <taxon>Gunneridae</taxon>
        <taxon>Pentapetalae</taxon>
        <taxon>Caryophyllales</taxon>
        <taxon>Chenopodiaceae</taxon>
        <taxon>Chenopodioideae</taxon>
        <taxon>Anserineae</taxon>
        <taxon>Spinacia</taxon>
    </lineage>
</organism>
<dbReference type="Pfam" id="PF02037">
    <property type="entry name" value="SAP"/>
    <property type="match status" value="1"/>
</dbReference>
<dbReference type="PANTHER" id="PTHR31879">
    <property type="entry name" value="DET1- AND DDB1-ASSOCIATED PROTEIN 1"/>
    <property type="match status" value="1"/>
</dbReference>
<comment type="similarity">
    <text evidence="1">Belongs to the DDA1 family.</text>
</comment>
<dbReference type="RefSeq" id="XP_021847593.2">
    <property type="nucleotide sequence ID" value="XM_021991901.2"/>
</dbReference>
<dbReference type="InterPro" id="IPR018276">
    <property type="entry name" value="DDA1_dom"/>
</dbReference>
<dbReference type="InterPro" id="IPR003034">
    <property type="entry name" value="SAP_dom"/>
</dbReference>
<keyword evidence="4" id="KW-1185">Reference proteome</keyword>
<dbReference type="Proteomes" id="UP000813463">
    <property type="component" value="Chromosome 5"/>
</dbReference>
<dbReference type="SMART" id="SM00513">
    <property type="entry name" value="SAP"/>
    <property type="match status" value="1"/>
</dbReference>
<feature type="region of interest" description="Disordered" evidence="2">
    <location>
        <begin position="80"/>
        <end position="131"/>
    </location>
</feature>
<dbReference type="AlphaFoldDB" id="A0A9R0IEL6"/>
<dbReference type="GeneID" id="110787293"/>
<feature type="compositionally biased region" description="Low complexity" evidence="2">
    <location>
        <begin position="107"/>
        <end position="125"/>
    </location>
</feature>
<evidence type="ECO:0000313" key="5">
    <source>
        <dbReference type="RefSeq" id="XP_021847593.2"/>
    </source>
</evidence>
<feature type="region of interest" description="Disordered" evidence="2">
    <location>
        <begin position="1"/>
        <end position="22"/>
    </location>
</feature>
<feature type="domain" description="SAP" evidence="3">
    <location>
        <begin position="131"/>
        <end position="165"/>
    </location>
</feature>
<gene>
    <name evidence="5" type="primary">LOC110787293</name>
</gene>
<protein>
    <recommendedName>
        <fullName evidence="3">SAP domain-containing protein</fullName>
    </recommendedName>
</protein>
<evidence type="ECO:0000313" key="4">
    <source>
        <dbReference type="Proteomes" id="UP000813463"/>
    </source>
</evidence>
<feature type="compositionally biased region" description="Basic and acidic residues" evidence="2">
    <location>
        <begin position="89"/>
        <end position="101"/>
    </location>
</feature>
<evidence type="ECO:0000259" key="3">
    <source>
        <dbReference type="PROSITE" id="PS50800"/>
    </source>
</evidence>
<accession>A0A9R0IEL6</accession>
<evidence type="ECO:0000256" key="2">
    <source>
        <dbReference type="SAM" id="MobiDB-lite"/>
    </source>
</evidence>
<sequence length="166" mass="17718">MEEGSSSASPPPSDSIPTTSGTVAEFLTDLPSRGLFSSTAVSSSNPGGIRIYVCDHETAPPENQVIKTDQMNILIRSLTLKKQQGEATDNSRKRAADRAADGRASAKRASTSSQNSARQGGSSSRAADKKFQGLTVERLRALLKEKGLSPKGKKDELIERLRNSSK</sequence>
<name>A0A9R0IEL6_SPIOL</name>
<dbReference type="KEGG" id="soe:110787293"/>
<dbReference type="Pfam" id="PF10172">
    <property type="entry name" value="DDA1"/>
    <property type="match status" value="1"/>
</dbReference>
<reference evidence="4" key="1">
    <citation type="journal article" date="2021" name="Nat. Commun.">
        <title>Genomic analyses provide insights into spinach domestication and the genetic basis of agronomic traits.</title>
        <authorList>
            <person name="Cai X."/>
            <person name="Sun X."/>
            <person name="Xu C."/>
            <person name="Sun H."/>
            <person name="Wang X."/>
            <person name="Ge C."/>
            <person name="Zhang Z."/>
            <person name="Wang Q."/>
            <person name="Fei Z."/>
            <person name="Jiao C."/>
            <person name="Wang Q."/>
        </authorList>
    </citation>
    <scope>NUCLEOTIDE SEQUENCE [LARGE SCALE GENOMIC DNA]</scope>
    <source>
        <strain evidence="4">cv. Varoflay</strain>
    </source>
</reference>
<evidence type="ECO:0000256" key="1">
    <source>
        <dbReference type="ARBA" id="ARBA00008042"/>
    </source>
</evidence>